<dbReference type="InterPro" id="IPR029033">
    <property type="entry name" value="His_PPase_superfam"/>
</dbReference>
<dbReference type="Proteomes" id="UP000008514">
    <property type="component" value="Chromosome"/>
</dbReference>
<evidence type="ECO:0000313" key="2">
    <source>
        <dbReference type="Proteomes" id="UP000008514"/>
    </source>
</evidence>
<gene>
    <name evidence="1" type="ordered locus">P700755_000542</name>
</gene>
<dbReference type="RefSeq" id="WP_015023182.1">
    <property type="nucleotide sequence ID" value="NC_018721.1"/>
</dbReference>
<dbReference type="AlphaFoldDB" id="K4IPZ7"/>
<dbReference type="EMBL" id="CP003879">
    <property type="protein sequence ID" value="AFU67565.1"/>
    <property type="molecule type" value="Genomic_DNA"/>
</dbReference>
<sequence>MKTFHYLILSITILCLSCQETPSKNKDFQFDIPEGLEAQKTTYYFVRHAEKDTMDKKNRDPQLTEEGIRRANFLATYFKDKSLDMFYSTDYGRTLQTIIPTLHQFKGNIKSYTAGKDTLFDAEFWKSTYGKKVLVLGHSNTSPRFMNEILSESVYDDLEENTYDIFFKMEIDKDLYLKDTLIQLKVPKEFSYN</sequence>
<reference evidence="1" key="2">
    <citation type="submission" date="2012-09" db="EMBL/GenBank/DDBJ databases">
        <title>The complete sequence of Psychroflexus torquis an extreme psychrophile from sea-ice that is stimulated by light.</title>
        <authorList>
            <person name="Feng S."/>
            <person name="Powell S.M."/>
            <person name="Bowman J.P."/>
        </authorList>
    </citation>
    <scope>NUCLEOTIDE SEQUENCE [LARGE SCALE GENOMIC DNA]</scope>
    <source>
        <strain evidence="1">ATCC 700755</strain>
    </source>
</reference>
<accession>K4IPZ7</accession>
<dbReference type="HOGENOM" id="CLU_112476_0_0_10"/>
<evidence type="ECO:0000313" key="1">
    <source>
        <dbReference type="EMBL" id="AFU67565.1"/>
    </source>
</evidence>
<organism evidence="1 2">
    <name type="scientific">Psychroflexus torquis (strain ATCC 700755 / CIP 106069 / ACAM 623)</name>
    <dbReference type="NCBI Taxonomy" id="313595"/>
    <lineage>
        <taxon>Bacteria</taxon>
        <taxon>Pseudomonadati</taxon>
        <taxon>Bacteroidota</taxon>
        <taxon>Flavobacteriia</taxon>
        <taxon>Flavobacteriales</taxon>
        <taxon>Flavobacteriaceae</taxon>
        <taxon>Psychroflexus</taxon>
    </lineage>
</organism>
<dbReference type="SUPFAM" id="SSF53254">
    <property type="entry name" value="Phosphoglycerate mutase-like"/>
    <property type="match status" value="1"/>
</dbReference>
<dbReference type="Gene3D" id="3.40.50.1240">
    <property type="entry name" value="Phosphoglycerate mutase-like"/>
    <property type="match status" value="1"/>
</dbReference>
<dbReference type="InterPro" id="IPR013078">
    <property type="entry name" value="His_Pase_superF_clade-1"/>
</dbReference>
<dbReference type="KEGG" id="ptq:P700755_000542"/>
<keyword evidence="2" id="KW-1185">Reference proteome</keyword>
<dbReference type="eggNOG" id="COG0406">
    <property type="taxonomic scope" value="Bacteria"/>
</dbReference>
<dbReference type="STRING" id="313595.P700755_000542"/>
<dbReference type="CDD" id="cd07067">
    <property type="entry name" value="HP_PGM_like"/>
    <property type="match status" value="1"/>
</dbReference>
<dbReference type="OrthoDB" id="3296006at2"/>
<dbReference type="Pfam" id="PF00300">
    <property type="entry name" value="His_Phos_1"/>
    <property type="match status" value="1"/>
</dbReference>
<reference evidence="1" key="1">
    <citation type="submission" date="2006-03" db="EMBL/GenBank/DDBJ databases">
        <authorList>
            <person name="Bowman J."/>
            <person name="Ferriera S."/>
            <person name="Johnson J."/>
            <person name="Kravitz S."/>
            <person name="Halpern A."/>
            <person name="Remington K."/>
            <person name="Beeson K."/>
            <person name="Tran B."/>
            <person name="Rogers Y.-H."/>
            <person name="Friedman R."/>
            <person name="Venter J.C."/>
        </authorList>
    </citation>
    <scope>NUCLEOTIDE SEQUENCE [LARGE SCALE GENOMIC DNA]</scope>
    <source>
        <strain evidence="1">ATCC 700755</strain>
    </source>
</reference>
<protein>
    <submittedName>
        <fullName evidence="1">Phosphatase-like protein, HP superfamily</fullName>
    </submittedName>
</protein>
<name>K4IPZ7_PSYTT</name>
<proteinExistence type="predicted"/>